<organism evidence="12 13">
    <name type="scientific">Actinomadura chokoriensis</name>
    <dbReference type="NCBI Taxonomy" id="454156"/>
    <lineage>
        <taxon>Bacteria</taxon>
        <taxon>Bacillati</taxon>
        <taxon>Actinomycetota</taxon>
        <taxon>Actinomycetes</taxon>
        <taxon>Streptosporangiales</taxon>
        <taxon>Thermomonosporaceae</taxon>
        <taxon>Actinomadura</taxon>
    </lineage>
</organism>
<keyword evidence="4 11" id="KW-1133">Transmembrane helix</keyword>
<dbReference type="CDD" id="cd00400">
    <property type="entry name" value="Voltage_gated_ClC"/>
    <property type="match status" value="1"/>
</dbReference>
<evidence type="ECO:0000256" key="8">
    <source>
        <dbReference type="ARBA" id="ARBA00023214"/>
    </source>
</evidence>
<name>A0ABV4R8N6_9ACTN</name>
<feature type="transmembrane region" description="Helical" evidence="11">
    <location>
        <begin position="282"/>
        <end position="302"/>
    </location>
</feature>
<evidence type="ECO:0000256" key="9">
    <source>
        <dbReference type="ARBA" id="ARBA00023303"/>
    </source>
</evidence>
<feature type="transmembrane region" description="Helical" evidence="11">
    <location>
        <begin position="52"/>
        <end position="74"/>
    </location>
</feature>
<evidence type="ECO:0000313" key="12">
    <source>
        <dbReference type="EMBL" id="MFA1559281.1"/>
    </source>
</evidence>
<evidence type="ECO:0000256" key="6">
    <source>
        <dbReference type="ARBA" id="ARBA00023136"/>
    </source>
</evidence>
<dbReference type="InterPro" id="IPR014743">
    <property type="entry name" value="Cl-channel_core"/>
</dbReference>
<feature type="transmembrane region" description="Helical" evidence="11">
    <location>
        <begin position="80"/>
        <end position="100"/>
    </location>
</feature>
<dbReference type="Proteomes" id="UP001569904">
    <property type="component" value="Unassembled WGS sequence"/>
</dbReference>
<feature type="transmembrane region" description="Helical" evidence="11">
    <location>
        <begin position="244"/>
        <end position="262"/>
    </location>
</feature>
<dbReference type="PRINTS" id="PR00762">
    <property type="entry name" value="CLCHANNEL"/>
</dbReference>
<evidence type="ECO:0000256" key="10">
    <source>
        <dbReference type="SAM" id="MobiDB-lite"/>
    </source>
</evidence>
<keyword evidence="3 11" id="KW-0812">Transmembrane</keyword>
<proteinExistence type="predicted"/>
<accession>A0ABV4R8N6</accession>
<feature type="region of interest" description="Disordered" evidence="10">
    <location>
        <begin position="1"/>
        <end position="36"/>
    </location>
</feature>
<keyword evidence="7" id="KW-0869">Chloride channel</keyword>
<keyword evidence="8" id="KW-0868">Chloride</keyword>
<evidence type="ECO:0000256" key="11">
    <source>
        <dbReference type="SAM" id="Phobius"/>
    </source>
</evidence>
<dbReference type="PANTHER" id="PTHR43427">
    <property type="entry name" value="CHLORIDE CHANNEL PROTEIN CLC-E"/>
    <property type="match status" value="1"/>
</dbReference>
<evidence type="ECO:0000256" key="1">
    <source>
        <dbReference type="ARBA" id="ARBA00004141"/>
    </source>
</evidence>
<keyword evidence="5" id="KW-0406">Ion transport</keyword>
<dbReference type="Gene3D" id="1.10.3080.10">
    <property type="entry name" value="Clc chloride channel"/>
    <property type="match status" value="1"/>
</dbReference>
<reference evidence="12 13" key="1">
    <citation type="submission" date="2023-11" db="EMBL/GenBank/DDBJ databases">
        <title>Actinomadura monticuli sp. nov., isolated from volcanic ash.</title>
        <authorList>
            <person name="Lee S.D."/>
            <person name="Yang H."/>
            <person name="Kim I.S."/>
        </authorList>
    </citation>
    <scope>NUCLEOTIDE SEQUENCE [LARGE SCALE GENOMIC DNA]</scope>
    <source>
        <strain evidence="12 13">DSM 45346</strain>
    </source>
</reference>
<keyword evidence="6 11" id="KW-0472">Membrane</keyword>
<feature type="transmembrane region" description="Helical" evidence="11">
    <location>
        <begin position="387"/>
        <end position="406"/>
    </location>
</feature>
<dbReference type="SUPFAM" id="SSF81340">
    <property type="entry name" value="Clc chloride channel"/>
    <property type="match status" value="1"/>
</dbReference>
<feature type="transmembrane region" description="Helical" evidence="11">
    <location>
        <begin position="418"/>
        <end position="443"/>
    </location>
</feature>
<comment type="subcellular location">
    <subcellularLocation>
        <location evidence="1">Membrane</location>
        <topology evidence="1">Multi-pass membrane protein</topology>
    </subcellularLocation>
</comment>
<evidence type="ECO:0000256" key="2">
    <source>
        <dbReference type="ARBA" id="ARBA00022448"/>
    </source>
</evidence>
<dbReference type="EMBL" id="JAXCEH010000046">
    <property type="protein sequence ID" value="MFA1559281.1"/>
    <property type="molecule type" value="Genomic_DNA"/>
</dbReference>
<comment type="caution">
    <text evidence="12">The sequence shown here is derived from an EMBL/GenBank/DDBJ whole genome shotgun (WGS) entry which is preliminary data.</text>
</comment>
<feature type="transmembrane region" description="Helical" evidence="11">
    <location>
        <begin position="112"/>
        <end position="133"/>
    </location>
</feature>
<evidence type="ECO:0000256" key="3">
    <source>
        <dbReference type="ARBA" id="ARBA00022692"/>
    </source>
</evidence>
<protein>
    <submittedName>
        <fullName evidence="12">Chloride channel protein</fullName>
    </submittedName>
</protein>
<sequence length="494" mass="49589">MASHEPADLQPSLSAPSAAVATGGPECSLGADEHPGTARGWRRSPFHSWPYLLKWLPIGAVIGAVAGLGALALYGLLALVTHGALGLLAGFWPATVAGDGHASPASEIDRPWAVPLLVAGGAVLGASLVRWLAQDAGGHGTDAAIKAIHHDPRGMRGRVTVVKALASALTLGTGGSGGTEGPAAQISATFGSVSARVFGLSDADARVAATAGLAAGVGAIFKAPLGGVLLGVELLYRRGMAPEMLIPGLTAAAVAYAEFAAVRGFTPMFGTRAAAPVTFAQLPFFLALGVLAGVTGRSYCWIFHRTKAFFDARRKIPDLLKPAAGGLAVGALGLLLPDILGTGYGLVQSAMDAQWLLKVPLWVLLALPAAKIVGTSLTVGSGGTAGVFGPGMVIGAATGAACWRLAELSGAPVAGPAPFVVAGMAACLGAAIHAPLTMVVMAAEVTGTLDHLIPTALTVTTATLIMGNRTLYPSQPHRKDSQPLAATGPGSRLG</sequence>
<evidence type="ECO:0000256" key="7">
    <source>
        <dbReference type="ARBA" id="ARBA00023173"/>
    </source>
</evidence>
<keyword evidence="2" id="KW-0813">Transport</keyword>
<feature type="region of interest" description="Disordered" evidence="10">
    <location>
        <begin position="471"/>
        <end position="494"/>
    </location>
</feature>
<dbReference type="InterPro" id="IPR001807">
    <property type="entry name" value="ClC"/>
</dbReference>
<feature type="transmembrane region" description="Helical" evidence="11">
    <location>
        <begin position="323"/>
        <end position="347"/>
    </location>
</feature>
<evidence type="ECO:0000256" key="4">
    <source>
        <dbReference type="ARBA" id="ARBA00022989"/>
    </source>
</evidence>
<gene>
    <name evidence="12" type="ORF">SM436_36790</name>
</gene>
<dbReference type="InterPro" id="IPR050368">
    <property type="entry name" value="ClC-type_chloride_channel"/>
</dbReference>
<evidence type="ECO:0000256" key="5">
    <source>
        <dbReference type="ARBA" id="ARBA00023065"/>
    </source>
</evidence>
<dbReference type="Pfam" id="PF00654">
    <property type="entry name" value="Voltage_CLC"/>
    <property type="match status" value="1"/>
</dbReference>
<keyword evidence="9" id="KW-0407">Ion channel</keyword>
<dbReference type="RefSeq" id="WP_371966163.1">
    <property type="nucleotide sequence ID" value="NZ_JAXCEJ010000044.1"/>
</dbReference>
<dbReference type="PANTHER" id="PTHR43427:SF6">
    <property type="entry name" value="CHLORIDE CHANNEL PROTEIN CLC-E"/>
    <property type="match status" value="1"/>
</dbReference>
<keyword evidence="13" id="KW-1185">Reference proteome</keyword>
<evidence type="ECO:0000313" key="13">
    <source>
        <dbReference type="Proteomes" id="UP001569904"/>
    </source>
</evidence>